<feature type="compositionally biased region" description="Basic and acidic residues" evidence="1">
    <location>
        <begin position="11"/>
        <end position="23"/>
    </location>
</feature>
<feature type="region of interest" description="Disordered" evidence="1">
    <location>
        <begin position="1"/>
        <end position="23"/>
    </location>
</feature>
<organism evidence="2 3">
    <name type="scientific">Actinokineospora auranticolor</name>
    <dbReference type="NCBI Taxonomy" id="155976"/>
    <lineage>
        <taxon>Bacteria</taxon>
        <taxon>Bacillati</taxon>
        <taxon>Actinomycetota</taxon>
        <taxon>Actinomycetes</taxon>
        <taxon>Pseudonocardiales</taxon>
        <taxon>Pseudonocardiaceae</taxon>
        <taxon>Actinokineospora</taxon>
    </lineage>
</organism>
<dbReference type="EMBL" id="PTIX01000011">
    <property type="protein sequence ID" value="PPK66055.1"/>
    <property type="molecule type" value="Genomic_DNA"/>
</dbReference>
<gene>
    <name evidence="2" type="ORF">CLV40_11119</name>
</gene>
<comment type="caution">
    <text evidence="2">The sequence shown here is derived from an EMBL/GenBank/DDBJ whole genome shotgun (WGS) entry which is preliminary data.</text>
</comment>
<dbReference type="RefSeq" id="WP_146108127.1">
    <property type="nucleotide sequence ID" value="NZ_CP154825.1"/>
</dbReference>
<dbReference type="OrthoDB" id="286090at2"/>
<protein>
    <submittedName>
        <fullName evidence="2">Uncharacterized protein</fullName>
    </submittedName>
</protein>
<evidence type="ECO:0000313" key="3">
    <source>
        <dbReference type="Proteomes" id="UP000239203"/>
    </source>
</evidence>
<proteinExistence type="predicted"/>
<name>A0A2S6GLG1_9PSEU</name>
<keyword evidence="3" id="KW-1185">Reference proteome</keyword>
<dbReference type="AlphaFoldDB" id="A0A2S6GLG1"/>
<evidence type="ECO:0000256" key="1">
    <source>
        <dbReference type="SAM" id="MobiDB-lite"/>
    </source>
</evidence>
<dbReference type="Proteomes" id="UP000239203">
    <property type="component" value="Unassembled WGS sequence"/>
</dbReference>
<accession>A0A2S6GLG1</accession>
<evidence type="ECO:0000313" key="2">
    <source>
        <dbReference type="EMBL" id="PPK66055.1"/>
    </source>
</evidence>
<reference evidence="2 3" key="1">
    <citation type="submission" date="2018-02" db="EMBL/GenBank/DDBJ databases">
        <title>Genomic Encyclopedia of Archaeal and Bacterial Type Strains, Phase II (KMG-II): from individual species to whole genera.</title>
        <authorList>
            <person name="Goeker M."/>
        </authorList>
    </citation>
    <scope>NUCLEOTIDE SEQUENCE [LARGE SCALE GENOMIC DNA]</scope>
    <source>
        <strain evidence="2 3">YU 961-1</strain>
    </source>
</reference>
<sequence length="172" mass="18696">MAAARAAGLFPERRTESPYEERRCPSKARQADEGFWAEVAELVAQRGAVLVQESFGASRWFRVMSDADLEAVRARLAPRSLVAVWPDLADALSGPQPEGTHLRIVWQEGDRIHYMVVLDDEFPEVAARLGPVPSVVLDERERLVAAVLPDPDGCGLVTVGAVTPLVGVGQGR</sequence>